<keyword evidence="3" id="KW-1185">Reference proteome</keyword>
<evidence type="ECO:0000256" key="1">
    <source>
        <dbReference type="SAM" id="MobiDB-lite"/>
    </source>
</evidence>
<proteinExistence type="predicted"/>
<name>A0A066YGY2_9ACTN</name>
<organism evidence="2 3">
    <name type="scientific">Kitasatospora cheerisanensis KCTC 2395</name>
    <dbReference type="NCBI Taxonomy" id="1348663"/>
    <lineage>
        <taxon>Bacteria</taxon>
        <taxon>Bacillati</taxon>
        <taxon>Actinomycetota</taxon>
        <taxon>Actinomycetes</taxon>
        <taxon>Kitasatosporales</taxon>
        <taxon>Streptomycetaceae</taxon>
        <taxon>Kitasatospora</taxon>
    </lineage>
</organism>
<dbReference type="Proteomes" id="UP000027178">
    <property type="component" value="Unassembled WGS sequence"/>
</dbReference>
<accession>A0A066YGY2</accession>
<sequence length="38" mass="4169">MHLTMVLLLTPLVLAGAVTARTPARRGRHRAGPRRPQP</sequence>
<gene>
    <name evidence="2" type="ORF">KCH_75080</name>
</gene>
<comment type="caution">
    <text evidence="2">The sequence shown here is derived from an EMBL/GenBank/DDBJ whole genome shotgun (WGS) entry which is preliminary data.</text>
</comment>
<feature type="compositionally biased region" description="Basic residues" evidence="1">
    <location>
        <begin position="23"/>
        <end position="38"/>
    </location>
</feature>
<dbReference type="HOGENOM" id="CLU_3328903_0_0_11"/>
<dbReference type="PATRIC" id="fig|1348663.4.peg.7256"/>
<feature type="region of interest" description="Disordered" evidence="1">
    <location>
        <begin position="18"/>
        <end position="38"/>
    </location>
</feature>
<dbReference type="AlphaFoldDB" id="A0A066YGY2"/>
<dbReference type="EMBL" id="JNBY01000162">
    <property type="protein sequence ID" value="KDN80728.1"/>
    <property type="molecule type" value="Genomic_DNA"/>
</dbReference>
<reference evidence="2 3" key="1">
    <citation type="submission" date="2014-05" db="EMBL/GenBank/DDBJ databases">
        <title>Draft Genome Sequence of Kitasatospora cheerisanensis KCTC 2395.</title>
        <authorList>
            <person name="Nam D.H."/>
        </authorList>
    </citation>
    <scope>NUCLEOTIDE SEQUENCE [LARGE SCALE GENOMIC DNA]</scope>
    <source>
        <strain evidence="2 3">KCTC 2395</strain>
    </source>
</reference>
<protein>
    <submittedName>
        <fullName evidence="2">Uncharacterized protein</fullName>
    </submittedName>
</protein>
<evidence type="ECO:0000313" key="2">
    <source>
        <dbReference type="EMBL" id="KDN80728.1"/>
    </source>
</evidence>
<evidence type="ECO:0000313" key="3">
    <source>
        <dbReference type="Proteomes" id="UP000027178"/>
    </source>
</evidence>